<gene>
    <name evidence="2" type="ORF">JGS22_005790</name>
</gene>
<comment type="caution">
    <text evidence="2">The sequence shown here is derived from an EMBL/GenBank/DDBJ whole genome shotgun (WGS) entry which is preliminary data.</text>
</comment>
<dbReference type="RefSeq" id="WP_211042593.1">
    <property type="nucleotide sequence ID" value="NZ_JAELVF020000001.1"/>
</dbReference>
<evidence type="ECO:0000256" key="1">
    <source>
        <dbReference type="SAM" id="MobiDB-lite"/>
    </source>
</evidence>
<sequence>MSGHRSTSLYDVDAFPLNALIRSVQLANTGVAAMAVASGLPLSSMGDDLVVVRESTAPWFESQLPRLLDLFTGVQRHAALVAGLSPEGVDRLLADWGTPHGRQEFREAGQGYADDARAQSARASDTAAEARRFLVDFDTDLSSLAFRAETQGWSTPEGVAAAGKRLRTAAGLLLEPAVCTSATALVAGDTGALRGRPGTVLHLCTADPDAPDRSEGADGPEGANRAEGADRPGGAAERAAFEEQRAAAHALFAVLGELGGETAGTALLQELKLGLDQAVEAVAAATDRIARAWTHTAERWDVLDDDTDPTAVRNRLLAAPDDFHLLHAACARAEPLAAPPVVLSDRLAELLEQPAGRPLDLVGFVATVTYGHRRAAEGRQA</sequence>
<reference evidence="2" key="1">
    <citation type="submission" date="2021-06" db="EMBL/GenBank/DDBJ databases">
        <title>Sequencing of actinobacteria type strains.</title>
        <authorList>
            <person name="Nguyen G.-S."/>
            <person name="Wentzel A."/>
        </authorList>
    </citation>
    <scope>NUCLEOTIDE SEQUENCE</scope>
    <source>
        <strain evidence="2">P38-E01</strain>
    </source>
</reference>
<name>A0A949N4P0_9ACTN</name>
<proteinExistence type="predicted"/>
<keyword evidence="3" id="KW-1185">Reference proteome</keyword>
<protein>
    <submittedName>
        <fullName evidence="2">Uncharacterized protein</fullName>
    </submittedName>
</protein>
<organism evidence="2 3">
    <name type="scientific">Streptomyces tardus</name>
    <dbReference type="NCBI Taxonomy" id="2780544"/>
    <lineage>
        <taxon>Bacteria</taxon>
        <taxon>Bacillati</taxon>
        <taxon>Actinomycetota</taxon>
        <taxon>Actinomycetes</taxon>
        <taxon>Kitasatosporales</taxon>
        <taxon>Streptomycetaceae</taxon>
        <taxon>Streptomyces</taxon>
    </lineage>
</organism>
<dbReference type="AlphaFoldDB" id="A0A949N4P0"/>
<evidence type="ECO:0000313" key="2">
    <source>
        <dbReference type="EMBL" id="MBU7597157.1"/>
    </source>
</evidence>
<dbReference type="EMBL" id="JAELVF020000001">
    <property type="protein sequence ID" value="MBU7597157.1"/>
    <property type="molecule type" value="Genomic_DNA"/>
</dbReference>
<evidence type="ECO:0000313" key="3">
    <source>
        <dbReference type="Proteomes" id="UP000694501"/>
    </source>
</evidence>
<accession>A0A949N4P0</accession>
<feature type="region of interest" description="Disordered" evidence="1">
    <location>
        <begin position="206"/>
        <end position="238"/>
    </location>
</feature>
<dbReference type="Proteomes" id="UP000694501">
    <property type="component" value="Unassembled WGS sequence"/>
</dbReference>